<evidence type="ECO:0000313" key="2">
    <source>
        <dbReference type="EMBL" id="MBW0548270.1"/>
    </source>
</evidence>
<sequence length="96" mass="10729">MVTSLSDRRKVIIQPMKDDNGKRIFELGSIVTMSCHPWDSNAKLVVLQPLHNHHLQYARWIPPSTPSPEFPPIAPKTPTGSSPHSQDGACQEFTDL</sequence>
<evidence type="ECO:0000256" key="1">
    <source>
        <dbReference type="SAM" id="MobiDB-lite"/>
    </source>
</evidence>
<accession>A0A9Q3P303</accession>
<gene>
    <name evidence="2" type="ORF">O181_087985</name>
</gene>
<dbReference type="Proteomes" id="UP000765509">
    <property type="component" value="Unassembled WGS sequence"/>
</dbReference>
<dbReference type="EMBL" id="AVOT02053465">
    <property type="protein sequence ID" value="MBW0548270.1"/>
    <property type="molecule type" value="Genomic_DNA"/>
</dbReference>
<reference evidence="2" key="1">
    <citation type="submission" date="2021-03" db="EMBL/GenBank/DDBJ databases">
        <title>Draft genome sequence of rust myrtle Austropuccinia psidii MF-1, a brazilian biotype.</title>
        <authorList>
            <person name="Quecine M.C."/>
            <person name="Pachon D.M.R."/>
            <person name="Bonatelli M.L."/>
            <person name="Correr F.H."/>
            <person name="Franceschini L.M."/>
            <person name="Leite T.F."/>
            <person name="Margarido G.R.A."/>
            <person name="Almeida C.A."/>
            <person name="Ferrarezi J.A."/>
            <person name="Labate C.A."/>
        </authorList>
    </citation>
    <scope>NUCLEOTIDE SEQUENCE</scope>
    <source>
        <strain evidence="2">MF-1</strain>
    </source>
</reference>
<feature type="compositionally biased region" description="Pro residues" evidence="1">
    <location>
        <begin position="66"/>
        <end position="75"/>
    </location>
</feature>
<comment type="caution">
    <text evidence="2">The sequence shown here is derived from an EMBL/GenBank/DDBJ whole genome shotgun (WGS) entry which is preliminary data.</text>
</comment>
<proteinExistence type="predicted"/>
<feature type="region of interest" description="Disordered" evidence="1">
    <location>
        <begin position="66"/>
        <end position="96"/>
    </location>
</feature>
<evidence type="ECO:0000313" key="3">
    <source>
        <dbReference type="Proteomes" id="UP000765509"/>
    </source>
</evidence>
<organism evidence="2 3">
    <name type="scientific">Austropuccinia psidii MF-1</name>
    <dbReference type="NCBI Taxonomy" id="1389203"/>
    <lineage>
        <taxon>Eukaryota</taxon>
        <taxon>Fungi</taxon>
        <taxon>Dikarya</taxon>
        <taxon>Basidiomycota</taxon>
        <taxon>Pucciniomycotina</taxon>
        <taxon>Pucciniomycetes</taxon>
        <taxon>Pucciniales</taxon>
        <taxon>Sphaerophragmiaceae</taxon>
        <taxon>Austropuccinia</taxon>
    </lineage>
</organism>
<keyword evidence="3" id="KW-1185">Reference proteome</keyword>
<protein>
    <submittedName>
        <fullName evidence="2">Uncharacterized protein</fullName>
    </submittedName>
</protein>
<dbReference type="AlphaFoldDB" id="A0A9Q3P303"/>
<name>A0A9Q3P303_9BASI</name>